<dbReference type="InterPro" id="IPR047768">
    <property type="entry name" value="Tn5p-like"/>
</dbReference>
<dbReference type="Pfam" id="PF01609">
    <property type="entry name" value="DDE_Tnp_1"/>
    <property type="match status" value="1"/>
</dbReference>
<dbReference type="NCBIfam" id="NF033590">
    <property type="entry name" value="transpos_IS4_3"/>
    <property type="match status" value="1"/>
</dbReference>
<dbReference type="InterPro" id="IPR014737">
    <property type="entry name" value="Transposase_Tn5-like_C"/>
</dbReference>
<dbReference type="GO" id="GO:0003677">
    <property type="term" value="F:DNA binding"/>
    <property type="evidence" value="ECO:0007669"/>
    <property type="project" value="InterPro"/>
</dbReference>
<dbReference type="InterPro" id="IPR012337">
    <property type="entry name" value="RNaseH-like_sf"/>
</dbReference>
<accession>A0AA46UA04</accession>
<evidence type="ECO:0000259" key="1">
    <source>
        <dbReference type="Pfam" id="PF01609"/>
    </source>
</evidence>
<dbReference type="InterPro" id="IPR054836">
    <property type="entry name" value="Tn5_transposase"/>
</dbReference>
<sequence length="463" mass="52878">MLLETDQIRDPRLLRRLNLICSQMVVHQSAIVNQFSKEHKEKMGAYRFLNNSSVSSDAILSGLIQTCCKNASGRKHLLCIQDTSEINYEAHVERMKKKTASPGIVGQKQCGTFLHPVLVVDASSHIPIGFSSVKQWNRSPAALSREERNYRYQPIEEKESYRWIESGMAASEQMPRDAVKTIIGDREADIFELFSRIPTDNVHLLIRSVHERNCRLDDPDCSVHLNTLMEQAVLRAEYSFEVLPGSGRKKRVACMELRFERVTLCAPVNGPAKGSPPVSLYCIHVKEKSSSTPVNESPIEWRLLTTHVVETVEQAIECIGWYRCRWLIEELFRVLKRKGFMIEDAQLETVSALQKLILISLQAALQVMVLKLSFDKEDEKLSSEIYFTSKEIALLHIVGKKSEGNTKIQQNPYKKESMAWAAWIIARLGAWSAYKSQSIPGYITFKNGLDRFYTQFELYELIS</sequence>
<dbReference type="Gene3D" id="3.90.350.10">
    <property type="entry name" value="Transposase Inhibitor Protein From Tn5, Chain A, domain 1"/>
    <property type="match status" value="1"/>
</dbReference>
<dbReference type="InterPro" id="IPR002559">
    <property type="entry name" value="Transposase_11"/>
</dbReference>
<dbReference type="Proteomes" id="UP001156216">
    <property type="component" value="Chromosome"/>
</dbReference>
<evidence type="ECO:0000313" key="3">
    <source>
        <dbReference type="Proteomes" id="UP001156216"/>
    </source>
</evidence>
<dbReference type="PANTHER" id="PTHR37319">
    <property type="entry name" value="TRANSPOSASE"/>
    <property type="match status" value="1"/>
</dbReference>
<name>A0AA46UA04_BACT4</name>
<dbReference type="Gene3D" id="1.10.740.10">
    <property type="entry name" value="Transferase Inhibitor Protein From Tn5, Chain"/>
    <property type="match status" value="1"/>
</dbReference>
<dbReference type="EMBL" id="CP083681">
    <property type="protein sequence ID" value="UYU70798.1"/>
    <property type="molecule type" value="Genomic_DNA"/>
</dbReference>
<reference evidence="2" key="1">
    <citation type="submission" date="2021-06" db="EMBL/GenBank/DDBJ databases">
        <title>Interrogation of the integrated mobile genetic elements in gut-associated Bacteroides with a consensus prediction approach.</title>
        <authorList>
            <person name="Campbell D.E."/>
            <person name="Leigh J.R."/>
            <person name="Kim T."/>
            <person name="England W."/>
            <person name="Whitaker R.J."/>
            <person name="Degnan P.H."/>
        </authorList>
    </citation>
    <scope>NUCLEOTIDE SEQUENCE</scope>
    <source>
        <strain evidence="2">VPI-BTDOT2</strain>
    </source>
</reference>
<protein>
    <submittedName>
        <fullName evidence="2">IS4-like element ISBthe3 family transposase</fullName>
    </submittedName>
</protein>
<proteinExistence type="predicted"/>
<gene>
    <name evidence="2" type="ORF">KQP59_21350</name>
</gene>
<dbReference type="RefSeq" id="WP_225658678.1">
    <property type="nucleotide sequence ID" value="NZ_AP022660.1"/>
</dbReference>
<dbReference type="AlphaFoldDB" id="A0AA46UA04"/>
<dbReference type="GO" id="GO:0006313">
    <property type="term" value="P:DNA transposition"/>
    <property type="evidence" value="ECO:0007669"/>
    <property type="project" value="InterPro"/>
</dbReference>
<dbReference type="PANTHER" id="PTHR37319:SF1">
    <property type="entry name" value="TRANSPOSASE TN5 DIMERISATION DOMAIN-CONTAINING PROTEIN"/>
    <property type="match status" value="1"/>
</dbReference>
<dbReference type="GO" id="GO:0004803">
    <property type="term" value="F:transposase activity"/>
    <property type="evidence" value="ECO:0007669"/>
    <property type="project" value="InterPro"/>
</dbReference>
<feature type="domain" description="Transposase IS4-like" evidence="1">
    <location>
        <begin position="180"/>
        <end position="361"/>
    </location>
</feature>
<dbReference type="SUPFAM" id="SSF53098">
    <property type="entry name" value="Ribonuclease H-like"/>
    <property type="match status" value="1"/>
</dbReference>
<organism evidence="2 3">
    <name type="scientific">Bacteroides thetaiotaomicron</name>
    <dbReference type="NCBI Taxonomy" id="818"/>
    <lineage>
        <taxon>Bacteria</taxon>
        <taxon>Pseudomonadati</taxon>
        <taxon>Bacteroidota</taxon>
        <taxon>Bacteroidia</taxon>
        <taxon>Bacteroidales</taxon>
        <taxon>Bacteroidaceae</taxon>
        <taxon>Bacteroides</taxon>
    </lineage>
</organism>
<evidence type="ECO:0000313" key="2">
    <source>
        <dbReference type="EMBL" id="UYU70798.1"/>
    </source>
</evidence>